<accession>A0A816BP92</accession>
<evidence type="ECO:0000313" key="2">
    <source>
        <dbReference type="EMBL" id="CAF1392782.1"/>
    </source>
</evidence>
<dbReference type="AlphaFoldDB" id="A0A816BP92"/>
<dbReference type="Pfam" id="PF26215">
    <property type="entry name" value="HTH_animal"/>
    <property type="match status" value="1"/>
</dbReference>
<keyword evidence="4" id="KW-1185">Reference proteome</keyword>
<proteinExistence type="predicted"/>
<dbReference type="Proteomes" id="UP000663877">
    <property type="component" value="Unassembled WGS sequence"/>
</dbReference>
<evidence type="ECO:0000313" key="3">
    <source>
        <dbReference type="EMBL" id="CAF1611692.1"/>
    </source>
</evidence>
<reference evidence="3" key="1">
    <citation type="submission" date="2021-02" db="EMBL/GenBank/DDBJ databases">
        <authorList>
            <person name="Nowell W R."/>
        </authorList>
    </citation>
    <scope>NUCLEOTIDE SEQUENCE</scope>
</reference>
<name>A0A816BP92_9BILA</name>
<feature type="domain" description="Helix-turn-helix" evidence="1">
    <location>
        <begin position="1010"/>
        <end position="1053"/>
    </location>
</feature>
<comment type="caution">
    <text evidence="3">The sequence shown here is derived from an EMBL/GenBank/DDBJ whole genome shotgun (WGS) entry which is preliminary data.</text>
</comment>
<evidence type="ECO:0000259" key="1">
    <source>
        <dbReference type="Pfam" id="PF26215"/>
    </source>
</evidence>
<dbReference type="PANTHER" id="PTHR21301:SF10">
    <property type="entry name" value="REVERSE TRANSCRIPTASE DOMAIN-CONTAINING PROTEIN"/>
    <property type="match status" value="1"/>
</dbReference>
<sequence>MASNKNVSMSTVNRHNIVNQNRYHVKEVPYYNFDILDFDDENENHLTEEQRWNRIKEEFTFDYKFNNLVDSLEANDDDNDEEEEAELTEQTSFINVNTINLDNEICEEQVLSQRLSQLSTIDHYESEPSVVAGKRRRLSLILTTLEPITKRVRTTTTTTTTTVNVNREKDDSIYDYLLTNNKLFDQMIQKIDINISAYDIDHLRQIAFFSHKINHLNLLHNVWSAYLQYGTGQINDHDYDHDVQEIESIVVDVDRRYWPQEVISEMLTKENITAEQLVQQHLHDYENSINDYEIKMNNIKSHLNCWSLEMEQAIQTFVCQYSTTSLQMKYDAKIFLLKFQYKDEILQRKYQQLQPTDYQKQIAKQLYDLEINLETAKSRLIQYQKRVLYNKPPIYYDCLQISLPSTINTISNLYLRQQLLNRYINLIQQTKTDLMTIDLVGKQALIYDYQTRFDQIKNSMKENIQDKQMTSSLTSLIHQRSMNMKKKIQEKSNIIINYCIQNSYDQLQYFEKSEDKKNFKRLGFLPHLIIDPTITNISSHLTDQQIKILNRGPTYVAPGQLHISSPFQTLDQMIMKQYAPLRHQLAIIFDKYHINLSRSAKIQNDAHTNMKKFYSIPLPDDIYQRAMYENQLIHMIHQSLKKSNVILRRTADQNNLFYLGNKNEFINLSNQYMENNTDDYKILFDMNQMNVEKIQEQLKKKYALINCELEKLFNKKKNNEYLYRKLRIHIEHIKIPYLYFLPDVSTEKSIQVKPMIIAHRSATSKIAQYLKQLLRPLVVRYIHQRVFVNEADFIQKLLAYTEKDRHLHSTTLFVKIKITNFYNMVSHKTMNDTVGSLLHNSLATNKIHYTSILSNQTQTISINTIQKLIELYLGNNIFYYNNKIYEFIQGSPNSLLLSELLSNIYLNYYESKLHNDPRLKTELYGRYKDQIFFTWNSSKEELQALLQTTNQKHSNVHIEASFGRSIHFLNAQIENRNGHLYTSVYHDKTQISKYILPYVVRDTKAQHGHWFRSALIRAVRFCSNYIDFIEEQSYLQMSCLANGYSIDFIEIQLKHVYSRFNAEKIRFCLDQTVYQRLRQRVLVFIDEQRIMLDKNQALEDQEYIFHLSYRYDYGSSYAYNEEFHNTWTTNLEFDQQLSHPNAKVILTPKQIYSLNTLLAEEKSSNELFKKS</sequence>
<dbReference type="InterPro" id="IPR058912">
    <property type="entry name" value="HTH_animal"/>
</dbReference>
<protein>
    <recommendedName>
        <fullName evidence="1">Helix-turn-helix domain-containing protein</fullName>
    </recommendedName>
</protein>
<dbReference type="EMBL" id="CAJNOI010001200">
    <property type="protein sequence ID" value="CAF1392782.1"/>
    <property type="molecule type" value="Genomic_DNA"/>
</dbReference>
<gene>
    <name evidence="2" type="ORF">BJG266_LOCUS37211</name>
    <name evidence="3" type="ORF">QVE165_LOCUS54145</name>
</gene>
<dbReference type="OrthoDB" id="10006155at2759"/>
<organism evidence="3 4">
    <name type="scientific">Adineta steineri</name>
    <dbReference type="NCBI Taxonomy" id="433720"/>
    <lineage>
        <taxon>Eukaryota</taxon>
        <taxon>Metazoa</taxon>
        <taxon>Spiralia</taxon>
        <taxon>Gnathifera</taxon>
        <taxon>Rotifera</taxon>
        <taxon>Eurotatoria</taxon>
        <taxon>Bdelloidea</taxon>
        <taxon>Adinetida</taxon>
        <taxon>Adinetidae</taxon>
        <taxon>Adineta</taxon>
    </lineage>
</organism>
<dbReference type="Proteomes" id="UP000663832">
    <property type="component" value="Unassembled WGS sequence"/>
</dbReference>
<dbReference type="PANTHER" id="PTHR21301">
    <property type="entry name" value="REVERSE TRANSCRIPTASE"/>
    <property type="match status" value="1"/>
</dbReference>
<evidence type="ECO:0000313" key="4">
    <source>
        <dbReference type="Proteomes" id="UP000663832"/>
    </source>
</evidence>
<dbReference type="EMBL" id="CAJNOM010001533">
    <property type="protein sequence ID" value="CAF1611692.1"/>
    <property type="molecule type" value="Genomic_DNA"/>
</dbReference>